<feature type="domain" description="HIG1" evidence="5">
    <location>
        <begin position="1"/>
        <end position="66"/>
    </location>
</feature>
<dbReference type="Pfam" id="PF04588">
    <property type="entry name" value="HIG_1_N"/>
    <property type="match status" value="1"/>
</dbReference>
<evidence type="ECO:0000256" key="2">
    <source>
        <dbReference type="ARBA" id="ARBA00022989"/>
    </source>
</evidence>
<comment type="caution">
    <text evidence="6">The sequence shown here is derived from an EMBL/GenBank/DDBJ whole genome shotgun (WGS) entry which is preliminary data.</text>
</comment>
<evidence type="ECO:0000256" key="1">
    <source>
        <dbReference type="ARBA" id="ARBA00022692"/>
    </source>
</evidence>
<dbReference type="InterPro" id="IPR007667">
    <property type="entry name" value="Hypoxia_induced_domain"/>
</dbReference>
<evidence type="ECO:0000313" key="7">
    <source>
        <dbReference type="Proteomes" id="UP000314011"/>
    </source>
</evidence>
<dbReference type="EMBL" id="VFFF01000002">
    <property type="protein sequence ID" value="TNY31377.1"/>
    <property type="molecule type" value="Genomic_DNA"/>
</dbReference>
<evidence type="ECO:0000256" key="4">
    <source>
        <dbReference type="SAM" id="Phobius"/>
    </source>
</evidence>
<evidence type="ECO:0000259" key="5">
    <source>
        <dbReference type="PROSITE" id="PS51503"/>
    </source>
</evidence>
<dbReference type="Gene3D" id="6.10.140.1320">
    <property type="match status" value="1"/>
</dbReference>
<feature type="transmembrane region" description="Helical" evidence="4">
    <location>
        <begin position="6"/>
        <end position="31"/>
    </location>
</feature>
<evidence type="ECO:0000313" key="6">
    <source>
        <dbReference type="EMBL" id="TNY31377.1"/>
    </source>
</evidence>
<keyword evidence="2 4" id="KW-1133">Transmembrane helix</keyword>
<dbReference type="RefSeq" id="WP_140196291.1">
    <property type="nucleotide sequence ID" value="NZ_CP065915.1"/>
</dbReference>
<keyword evidence="1 4" id="KW-0812">Transmembrane</keyword>
<dbReference type="NCBIfam" id="NF033233">
    <property type="entry name" value="twin_helix"/>
    <property type="match status" value="1"/>
</dbReference>
<dbReference type="PROSITE" id="PS51503">
    <property type="entry name" value="HIG1"/>
    <property type="match status" value="1"/>
</dbReference>
<name>A0A5C5GBB9_9RHOB</name>
<protein>
    <submittedName>
        <fullName evidence="6">Twin transmembrane helix small protein</fullName>
    </submittedName>
</protein>
<sequence>MGRDPLFIVAAIAVIAVAAILFAGIGNFGIGGDPKRSNKLMQWRIIAQFAAVGLVLLFVAVAGGRN</sequence>
<keyword evidence="3 4" id="KW-0472">Membrane</keyword>
<reference evidence="6 7" key="1">
    <citation type="submission" date="2019-06" db="EMBL/GenBank/DDBJ databases">
        <title>Genome of new Rhodobacteraceae sp. SM1903.</title>
        <authorList>
            <person name="Ren X."/>
        </authorList>
    </citation>
    <scope>NUCLEOTIDE SEQUENCE [LARGE SCALE GENOMIC DNA]</scope>
    <source>
        <strain evidence="6 7">SM1903</strain>
    </source>
</reference>
<proteinExistence type="predicted"/>
<gene>
    <name evidence="6" type="ORF">FHY64_15275</name>
</gene>
<dbReference type="AlphaFoldDB" id="A0A5C5GBB9"/>
<keyword evidence="7" id="KW-1185">Reference proteome</keyword>
<dbReference type="Proteomes" id="UP000314011">
    <property type="component" value="Unassembled WGS sequence"/>
</dbReference>
<feature type="transmembrane region" description="Helical" evidence="4">
    <location>
        <begin position="43"/>
        <end position="63"/>
    </location>
</feature>
<organism evidence="6 7">
    <name type="scientific">Pelagovum pacificum</name>
    <dbReference type="NCBI Taxonomy" id="2588711"/>
    <lineage>
        <taxon>Bacteria</taxon>
        <taxon>Pseudomonadati</taxon>
        <taxon>Pseudomonadota</taxon>
        <taxon>Alphaproteobacteria</taxon>
        <taxon>Rhodobacterales</taxon>
        <taxon>Paracoccaceae</taxon>
        <taxon>Pelagovum</taxon>
    </lineage>
</organism>
<evidence type="ECO:0000256" key="3">
    <source>
        <dbReference type="ARBA" id="ARBA00023136"/>
    </source>
</evidence>
<accession>A0A5C5GBB9</accession>